<reference evidence="3" key="1">
    <citation type="journal article" date="2020" name="mSystems">
        <title>Genome- and Community-Level Interaction Insights into Carbon Utilization and Element Cycling Functions of Hydrothermarchaeota in Hydrothermal Sediment.</title>
        <authorList>
            <person name="Zhou Z."/>
            <person name="Liu Y."/>
            <person name="Xu W."/>
            <person name="Pan J."/>
            <person name="Luo Z.H."/>
            <person name="Li M."/>
        </authorList>
    </citation>
    <scope>NUCLEOTIDE SEQUENCE [LARGE SCALE GENOMIC DNA]</scope>
    <source>
        <strain evidence="3">SpSt-902</strain>
    </source>
</reference>
<sequence length="243" mass="27317">MSRTSPESLPEPSDFPESSDAGFTLMEVLVAFGILSVILALLFVAIHQTERTITSVESGSRFERKMEIIRYLLREELLGAYLNPNDPLTTFIGFPNREHHRETDSLLFTTLAQTRLSQSSPVSHLEGIQYLLFKSPGSDLFTLVHEQNTNLLSYGTQAVIPEKLLGDVWSLRIRYFDGMLWTDRWNSVQSHSLPLLTRFDIIVVDGKGEKRIFFEEVQIPQTTLNQNQGGGNEIPEGSGSTGN</sequence>
<accession>A0A7C3LS78</accession>
<gene>
    <name evidence="3" type="ORF">ENX03_05365</name>
</gene>
<keyword evidence="2" id="KW-0812">Transmembrane</keyword>
<dbReference type="InterPro" id="IPR012902">
    <property type="entry name" value="N_methyl_site"/>
</dbReference>
<proteinExistence type="predicted"/>
<evidence type="ECO:0000256" key="2">
    <source>
        <dbReference type="SAM" id="Phobius"/>
    </source>
</evidence>
<dbReference type="EMBL" id="DTMM01000100">
    <property type="protein sequence ID" value="HFT93360.1"/>
    <property type="molecule type" value="Genomic_DNA"/>
</dbReference>
<dbReference type="AlphaFoldDB" id="A0A7C3LS78"/>
<dbReference type="InterPro" id="IPR045584">
    <property type="entry name" value="Pilin-like"/>
</dbReference>
<feature type="region of interest" description="Disordered" evidence="1">
    <location>
        <begin position="224"/>
        <end position="243"/>
    </location>
</feature>
<protein>
    <submittedName>
        <fullName evidence="3">Prepilin-type N-terminal cleavage/methylation domain-containing protein</fullName>
    </submittedName>
</protein>
<keyword evidence="2" id="KW-1133">Transmembrane helix</keyword>
<dbReference type="NCBIfam" id="TIGR02532">
    <property type="entry name" value="IV_pilin_GFxxxE"/>
    <property type="match status" value="1"/>
</dbReference>
<keyword evidence="2" id="KW-0472">Membrane</keyword>
<evidence type="ECO:0000256" key="1">
    <source>
        <dbReference type="SAM" id="MobiDB-lite"/>
    </source>
</evidence>
<comment type="caution">
    <text evidence="3">The sequence shown here is derived from an EMBL/GenBank/DDBJ whole genome shotgun (WGS) entry which is preliminary data.</text>
</comment>
<name>A0A7C3LS78_9BACT</name>
<evidence type="ECO:0000313" key="3">
    <source>
        <dbReference type="EMBL" id="HFT93360.1"/>
    </source>
</evidence>
<dbReference type="SUPFAM" id="SSF54523">
    <property type="entry name" value="Pili subunits"/>
    <property type="match status" value="1"/>
</dbReference>
<feature type="transmembrane region" description="Helical" evidence="2">
    <location>
        <begin position="23"/>
        <end position="46"/>
    </location>
</feature>
<organism evidence="3">
    <name type="scientific">Leptospirillum ferriphilum</name>
    <dbReference type="NCBI Taxonomy" id="178606"/>
    <lineage>
        <taxon>Bacteria</taxon>
        <taxon>Pseudomonadati</taxon>
        <taxon>Nitrospirota</taxon>
        <taxon>Nitrospiria</taxon>
        <taxon>Nitrospirales</taxon>
        <taxon>Nitrospiraceae</taxon>
        <taxon>Leptospirillum</taxon>
    </lineage>
</organism>
<dbReference type="Pfam" id="PF07963">
    <property type="entry name" value="N_methyl"/>
    <property type="match status" value="1"/>
</dbReference>